<feature type="compositionally biased region" description="Basic and acidic residues" evidence="1">
    <location>
        <begin position="73"/>
        <end position="89"/>
    </location>
</feature>
<keyword evidence="2" id="KW-1133">Transmembrane helix</keyword>
<accession>A0A8S3ZJA2</accession>
<name>A0A8S3ZJA2_9EUPU</name>
<reference evidence="3" key="1">
    <citation type="submission" date="2021-04" db="EMBL/GenBank/DDBJ databases">
        <authorList>
            <consortium name="Molecular Ecology Group"/>
        </authorList>
    </citation>
    <scope>NUCLEOTIDE SEQUENCE</scope>
</reference>
<proteinExistence type="predicted"/>
<feature type="compositionally biased region" description="Basic and acidic residues" evidence="1">
    <location>
        <begin position="133"/>
        <end position="149"/>
    </location>
</feature>
<comment type="caution">
    <text evidence="3">The sequence shown here is derived from an EMBL/GenBank/DDBJ whole genome shotgun (WGS) entry which is preliminary data.</text>
</comment>
<keyword evidence="2" id="KW-0472">Membrane</keyword>
<dbReference type="AlphaFoldDB" id="A0A8S3ZJA2"/>
<organism evidence="3 4">
    <name type="scientific">Candidula unifasciata</name>
    <dbReference type="NCBI Taxonomy" id="100452"/>
    <lineage>
        <taxon>Eukaryota</taxon>
        <taxon>Metazoa</taxon>
        <taxon>Spiralia</taxon>
        <taxon>Lophotrochozoa</taxon>
        <taxon>Mollusca</taxon>
        <taxon>Gastropoda</taxon>
        <taxon>Heterobranchia</taxon>
        <taxon>Euthyneura</taxon>
        <taxon>Panpulmonata</taxon>
        <taxon>Eupulmonata</taxon>
        <taxon>Stylommatophora</taxon>
        <taxon>Helicina</taxon>
        <taxon>Helicoidea</taxon>
        <taxon>Geomitridae</taxon>
        <taxon>Candidula</taxon>
    </lineage>
</organism>
<evidence type="ECO:0000256" key="1">
    <source>
        <dbReference type="SAM" id="MobiDB-lite"/>
    </source>
</evidence>
<gene>
    <name evidence="3" type="ORF">CUNI_LOCUS13756</name>
</gene>
<sequence>MYVSSDREIQVIYRRGEVEGERRFSMTYSSHSVMSKEKLIQIAGIVGAVLAGIGLIYFVLRVTKCFRCLRKKTSTDDHEDTERERDRLMRNRPPTGESAENSGLPQTQSSGNSSSSPQNNQNGVTTPDTNIVIDDHAHDSDIDSLHDMNELPPSYESLYLNEQGEPVTPPKYSPPEHISTHPPRRVNTVN</sequence>
<keyword evidence="4" id="KW-1185">Reference proteome</keyword>
<evidence type="ECO:0000313" key="3">
    <source>
        <dbReference type="EMBL" id="CAG5128198.1"/>
    </source>
</evidence>
<dbReference type="Proteomes" id="UP000678393">
    <property type="component" value="Unassembled WGS sequence"/>
</dbReference>
<protein>
    <submittedName>
        <fullName evidence="3">Uncharacterized protein</fullName>
    </submittedName>
</protein>
<feature type="compositionally biased region" description="Low complexity" evidence="1">
    <location>
        <begin position="105"/>
        <end position="123"/>
    </location>
</feature>
<evidence type="ECO:0000256" key="2">
    <source>
        <dbReference type="SAM" id="Phobius"/>
    </source>
</evidence>
<dbReference type="OrthoDB" id="6090761at2759"/>
<feature type="region of interest" description="Disordered" evidence="1">
    <location>
        <begin position="73"/>
        <end position="190"/>
    </location>
</feature>
<evidence type="ECO:0000313" key="4">
    <source>
        <dbReference type="Proteomes" id="UP000678393"/>
    </source>
</evidence>
<dbReference type="EMBL" id="CAJHNH020002968">
    <property type="protein sequence ID" value="CAG5128198.1"/>
    <property type="molecule type" value="Genomic_DNA"/>
</dbReference>
<feature type="transmembrane region" description="Helical" evidence="2">
    <location>
        <begin position="39"/>
        <end position="60"/>
    </location>
</feature>
<keyword evidence="2" id="KW-0812">Transmembrane</keyword>